<gene>
    <name evidence="2" type="ORF">AAFF_G00213290</name>
</gene>
<accession>A0AAD7RH02</accession>
<dbReference type="Proteomes" id="UP001221898">
    <property type="component" value="Unassembled WGS sequence"/>
</dbReference>
<evidence type="ECO:0000313" key="3">
    <source>
        <dbReference type="Proteomes" id="UP001221898"/>
    </source>
</evidence>
<organism evidence="2 3">
    <name type="scientific">Aldrovandia affinis</name>
    <dbReference type="NCBI Taxonomy" id="143900"/>
    <lineage>
        <taxon>Eukaryota</taxon>
        <taxon>Metazoa</taxon>
        <taxon>Chordata</taxon>
        <taxon>Craniata</taxon>
        <taxon>Vertebrata</taxon>
        <taxon>Euteleostomi</taxon>
        <taxon>Actinopterygii</taxon>
        <taxon>Neopterygii</taxon>
        <taxon>Teleostei</taxon>
        <taxon>Notacanthiformes</taxon>
        <taxon>Halosauridae</taxon>
        <taxon>Aldrovandia</taxon>
    </lineage>
</organism>
<evidence type="ECO:0000256" key="1">
    <source>
        <dbReference type="SAM" id="MobiDB-lite"/>
    </source>
</evidence>
<comment type="caution">
    <text evidence="2">The sequence shown here is derived from an EMBL/GenBank/DDBJ whole genome shotgun (WGS) entry which is preliminary data.</text>
</comment>
<evidence type="ECO:0000313" key="2">
    <source>
        <dbReference type="EMBL" id="KAJ8383960.1"/>
    </source>
</evidence>
<feature type="compositionally biased region" description="Basic and acidic residues" evidence="1">
    <location>
        <begin position="155"/>
        <end position="170"/>
    </location>
</feature>
<dbReference type="AlphaFoldDB" id="A0AAD7RH02"/>
<name>A0AAD7RH02_9TELE</name>
<proteinExistence type="predicted"/>
<dbReference type="EMBL" id="JAINUG010000282">
    <property type="protein sequence ID" value="KAJ8383960.1"/>
    <property type="molecule type" value="Genomic_DNA"/>
</dbReference>
<sequence>MRALCFMAGRDRLGEGLRCGEGGGGDKHQLKCTGRGPEEWQAASPSRWTRGGTQRRITARYIIPPVTGPCHLAATDPAPAEGTPSPPNVSFNMQTRRHCLGPRFPMPLRMGDAALRQAGSDGAPFDSALRFPSFPELGVRPQLFPSRVSSPFMPRRGEAREGREGKERPAHQTSPLKHKL</sequence>
<protein>
    <submittedName>
        <fullName evidence="2">Uncharacterized protein</fullName>
    </submittedName>
</protein>
<feature type="compositionally biased region" description="Polar residues" evidence="1">
    <location>
        <begin position="171"/>
        <end position="180"/>
    </location>
</feature>
<reference evidence="2" key="1">
    <citation type="journal article" date="2023" name="Science">
        <title>Genome structures resolve the early diversification of teleost fishes.</title>
        <authorList>
            <person name="Parey E."/>
            <person name="Louis A."/>
            <person name="Montfort J."/>
            <person name="Bouchez O."/>
            <person name="Roques C."/>
            <person name="Iampietro C."/>
            <person name="Lluch J."/>
            <person name="Castinel A."/>
            <person name="Donnadieu C."/>
            <person name="Desvignes T."/>
            <person name="Floi Bucao C."/>
            <person name="Jouanno E."/>
            <person name="Wen M."/>
            <person name="Mejri S."/>
            <person name="Dirks R."/>
            <person name="Jansen H."/>
            <person name="Henkel C."/>
            <person name="Chen W.J."/>
            <person name="Zahm M."/>
            <person name="Cabau C."/>
            <person name="Klopp C."/>
            <person name="Thompson A.W."/>
            <person name="Robinson-Rechavi M."/>
            <person name="Braasch I."/>
            <person name="Lecointre G."/>
            <person name="Bobe J."/>
            <person name="Postlethwait J.H."/>
            <person name="Berthelot C."/>
            <person name="Roest Crollius H."/>
            <person name="Guiguen Y."/>
        </authorList>
    </citation>
    <scope>NUCLEOTIDE SEQUENCE</scope>
    <source>
        <strain evidence="2">NC1722</strain>
    </source>
</reference>
<keyword evidence="3" id="KW-1185">Reference proteome</keyword>
<feature type="region of interest" description="Disordered" evidence="1">
    <location>
        <begin position="140"/>
        <end position="180"/>
    </location>
</feature>